<dbReference type="EMBL" id="FNOV01000025">
    <property type="protein sequence ID" value="SDY97666.1"/>
    <property type="molecule type" value="Genomic_DNA"/>
</dbReference>
<evidence type="ECO:0000259" key="2">
    <source>
        <dbReference type="Pfam" id="PF23843"/>
    </source>
</evidence>
<accession>A0A1H3P979</accession>
<dbReference type="Proteomes" id="UP000199249">
    <property type="component" value="Unassembled WGS sequence"/>
</dbReference>
<feature type="domain" description="DUF7210" evidence="2">
    <location>
        <begin position="16"/>
        <end position="40"/>
    </location>
</feature>
<reference evidence="4" key="1">
    <citation type="submission" date="2016-10" db="EMBL/GenBank/DDBJ databases">
        <authorList>
            <person name="Varghese N."/>
            <person name="Submissions S."/>
        </authorList>
    </citation>
    <scope>NUCLEOTIDE SEQUENCE [LARGE SCALE GENOMIC DNA]</scope>
    <source>
        <strain evidence="4">CGMCC 1.8975</strain>
    </source>
</reference>
<feature type="region of interest" description="Disordered" evidence="1">
    <location>
        <begin position="39"/>
        <end position="70"/>
    </location>
</feature>
<dbReference type="RefSeq" id="WP_092743871.1">
    <property type="nucleotide sequence ID" value="NZ_FNOV01000025.1"/>
</dbReference>
<feature type="compositionally biased region" description="Basic and acidic residues" evidence="1">
    <location>
        <begin position="43"/>
        <end position="70"/>
    </location>
</feature>
<dbReference type="AlphaFoldDB" id="A0A1H3P979"/>
<protein>
    <recommendedName>
        <fullName evidence="2">DUF7210 domain-containing protein</fullName>
    </recommendedName>
</protein>
<sequence>MKVKALQDFNLGSLAKDYKAGQTVEVSDSVAKELIDAGLAEAPKAEKEDKADASTKEDKSAEARATKATK</sequence>
<proteinExistence type="predicted"/>
<dbReference type="InterPro" id="IPR055634">
    <property type="entry name" value="DUF7210"/>
</dbReference>
<evidence type="ECO:0000313" key="3">
    <source>
        <dbReference type="EMBL" id="SDY97666.1"/>
    </source>
</evidence>
<name>A0A1H3P979_9BACT</name>
<gene>
    <name evidence="3" type="ORF">SAMN04488069_12511</name>
</gene>
<organism evidence="3 4">
    <name type="scientific">Hymenobacter psychrophilus</name>
    <dbReference type="NCBI Taxonomy" id="651662"/>
    <lineage>
        <taxon>Bacteria</taxon>
        <taxon>Pseudomonadati</taxon>
        <taxon>Bacteroidota</taxon>
        <taxon>Cytophagia</taxon>
        <taxon>Cytophagales</taxon>
        <taxon>Hymenobacteraceae</taxon>
        <taxon>Hymenobacter</taxon>
    </lineage>
</organism>
<keyword evidence="4" id="KW-1185">Reference proteome</keyword>
<evidence type="ECO:0000313" key="4">
    <source>
        <dbReference type="Proteomes" id="UP000199249"/>
    </source>
</evidence>
<dbReference type="Pfam" id="PF23843">
    <property type="entry name" value="DUF7210"/>
    <property type="match status" value="1"/>
</dbReference>
<evidence type="ECO:0000256" key="1">
    <source>
        <dbReference type="SAM" id="MobiDB-lite"/>
    </source>
</evidence>
<dbReference type="STRING" id="651662.SAMN04488069_12511"/>